<keyword evidence="2" id="KW-1185">Reference proteome</keyword>
<dbReference type="AlphaFoldDB" id="A0A8K0KDL1"/>
<dbReference type="OrthoDB" id="8065116at2759"/>
<name>A0A8K0KDL1_LADFU</name>
<feature type="non-terminal residue" evidence="1">
    <location>
        <position position="230"/>
    </location>
</feature>
<dbReference type="PANTHER" id="PTHR46601">
    <property type="entry name" value="ULP_PROTEASE DOMAIN-CONTAINING PROTEIN"/>
    <property type="match status" value="1"/>
</dbReference>
<evidence type="ECO:0000313" key="1">
    <source>
        <dbReference type="EMBL" id="KAG8232373.1"/>
    </source>
</evidence>
<gene>
    <name evidence="1" type="ORF">J437_LFUL008841</name>
</gene>
<proteinExistence type="predicted"/>
<dbReference type="EMBL" id="KZ308613">
    <property type="protein sequence ID" value="KAG8232373.1"/>
    <property type="molecule type" value="Genomic_DNA"/>
</dbReference>
<accession>A0A8K0KDL1</accession>
<reference evidence="1" key="1">
    <citation type="submission" date="2013-04" db="EMBL/GenBank/DDBJ databases">
        <authorList>
            <person name="Qu J."/>
            <person name="Murali S.C."/>
            <person name="Bandaranaike D."/>
            <person name="Bellair M."/>
            <person name="Blankenburg K."/>
            <person name="Chao H."/>
            <person name="Dinh H."/>
            <person name="Doddapaneni H."/>
            <person name="Downs B."/>
            <person name="Dugan-Rocha S."/>
            <person name="Elkadiri S."/>
            <person name="Gnanaolivu R.D."/>
            <person name="Hernandez B."/>
            <person name="Javaid M."/>
            <person name="Jayaseelan J.C."/>
            <person name="Lee S."/>
            <person name="Li M."/>
            <person name="Ming W."/>
            <person name="Munidasa M."/>
            <person name="Muniz J."/>
            <person name="Nguyen L."/>
            <person name="Ongeri F."/>
            <person name="Osuji N."/>
            <person name="Pu L.-L."/>
            <person name="Puazo M."/>
            <person name="Qu C."/>
            <person name="Quiroz J."/>
            <person name="Raj R."/>
            <person name="Weissenberger G."/>
            <person name="Xin Y."/>
            <person name="Zou X."/>
            <person name="Han Y."/>
            <person name="Richards S."/>
            <person name="Worley K."/>
            <person name="Muzny D."/>
            <person name="Gibbs R."/>
        </authorList>
    </citation>
    <scope>NUCLEOTIDE SEQUENCE</scope>
    <source>
        <strain evidence="1">Sampled in the wild</strain>
    </source>
</reference>
<evidence type="ECO:0000313" key="2">
    <source>
        <dbReference type="Proteomes" id="UP000792457"/>
    </source>
</evidence>
<reference evidence="1" key="2">
    <citation type="submission" date="2017-10" db="EMBL/GenBank/DDBJ databases">
        <title>Ladona fulva Genome sequencing and assembly.</title>
        <authorList>
            <person name="Murali S."/>
            <person name="Richards S."/>
            <person name="Bandaranaike D."/>
            <person name="Bellair M."/>
            <person name="Blankenburg K."/>
            <person name="Chao H."/>
            <person name="Dinh H."/>
            <person name="Doddapaneni H."/>
            <person name="Dugan-Rocha S."/>
            <person name="Elkadiri S."/>
            <person name="Gnanaolivu R."/>
            <person name="Hernandez B."/>
            <person name="Skinner E."/>
            <person name="Javaid M."/>
            <person name="Lee S."/>
            <person name="Li M."/>
            <person name="Ming W."/>
            <person name="Munidasa M."/>
            <person name="Muniz J."/>
            <person name="Nguyen L."/>
            <person name="Hughes D."/>
            <person name="Osuji N."/>
            <person name="Pu L.-L."/>
            <person name="Puazo M."/>
            <person name="Qu C."/>
            <person name="Quiroz J."/>
            <person name="Raj R."/>
            <person name="Weissenberger G."/>
            <person name="Xin Y."/>
            <person name="Zou X."/>
            <person name="Han Y."/>
            <person name="Worley K."/>
            <person name="Muzny D."/>
            <person name="Gibbs R."/>
        </authorList>
    </citation>
    <scope>NUCLEOTIDE SEQUENCE</scope>
    <source>
        <strain evidence="1">Sampled in the wild</strain>
    </source>
</reference>
<dbReference type="PANTHER" id="PTHR46601:SF1">
    <property type="entry name" value="ADF-H DOMAIN-CONTAINING PROTEIN"/>
    <property type="match status" value="1"/>
</dbReference>
<protein>
    <submittedName>
        <fullName evidence="1">Uncharacterized protein</fullName>
    </submittedName>
</protein>
<comment type="caution">
    <text evidence="1">The sequence shown here is derived from an EMBL/GenBank/DDBJ whole genome shotgun (WGS) entry which is preliminary data.</text>
</comment>
<sequence>MHLTDYLQGIFERHMIDKITYKQWVYVDRATLETMQSSIEDFLEKFSNFLVELLKNSFKTREQSSYLKNREENLQPLECLVILDFSESYSFVLQDEIQGVHWNNMQATLRPFVVYYRSEFIVESKSFVAISESLKHDTIAVHSFQCKLISFLKEEAGEIYKFVYFLDGASSQYKNRTNFINLCYHKEDFGITAEWHFFAMSHSKIPSLNQLDVNGGSLPSSDKSNFWFTC</sequence>
<organism evidence="1 2">
    <name type="scientific">Ladona fulva</name>
    <name type="common">Scarce chaser dragonfly</name>
    <name type="synonym">Libellula fulva</name>
    <dbReference type="NCBI Taxonomy" id="123851"/>
    <lineage>
        <taxon>Eukaryota</taxon>
        <taxon>Metazoa</taxon>
        <taxon>Ecdysozoa</taxon>
        <taxon>Arthropoda</taxon>
        <taxon>Hexapoda</taxon>
        <taxon>Insecta</taxon>
        <taxon>Pterygota</taxon>
        <taxon>Palaeoptera</taxon>
        <taxon>Odonata</taxon>
        <taxon>Epiprocta</taxon>
        <taxon>Anisoptera</taxon>
        <taxon>Libelluloidea</taxon>
        <taxon>Libellulidae</taxon>
        <taxon>Ladona</taxon>
    </lineage>
</organism>
<dbReference type="Proteomes" id="UP000792457">
    <property type="component" value="Unassembled WGS sequence"/>
</dbReference>